<keyword evidence="3" id="KW-1185">Reference proteome</keyword>
<dbReference type="AlphaFoldDB" id="A0AAE1Z4I2"/>
<feature type="region of interest" description="Disordered" evidence="1">
    <location>
        <begin position="199"/>
        <end position="280"/>
    </location>
</feature>
<feature type="compositionally biased region" description="Polar residues" evidence="1">
    <location>
        <begin position="200"/>
        <end position="225"/>
    </location>
</feature>
<sequence length="280" mass="30538">MPNNITKVGSMDFHAFISDLEASPSHSANPAHVGDTSEPRSAAVPQGNTNHKLTDENYLTKFAIDDGALKLEPNDLIDVKTKVGHCLVGYIAGKFPGLKAIRALAQSWGASFQQHESRWLIFRFARDDDRQRSLPGDHCFEFKEDDIGLTPIWAILPSLPLECWNPNVLGKIGSGCFEVAGRQSGDPQVMAGKLKPATVVQGQPGPSKQHQETTDLVQQMPSQTPEKVPHLQIDPLNSDDESYSSTPTQHCMPGFLKAIDSPNDLKQKQKLGGMAPPNSP</sequence>
<evidence type="ECO:0008006" key="4">
    <source>
        <dbReference type="Google" id="ProtNLM"/>
    </source>
</evidence>
<name>A0AAE1Z4I2_9LAMI</name>
<accession>A0AAE1Z4I2</accession>
<protein>
    <recommendedName>
        <fullName evidence="4">DUF4283 domain-containing protein</fullName>
    </recommendedName>
</protein>
<feature type="region of interest" description="Disordered" evidence="1">
    <location>
        <begin position="24"/>
        <end position="52"/>
    </location>
</feature>
<proteinExistence type="predicted"/>
<evidence type="ECO:0000313" key="3">
    <source>
        <dbReference type="Proteomes" id="UP001293254"/>
    </source>
</evidence>
<dbReference type="Proteomes" id="UP001293254">
    <property type="component" value="Unassembled WGS sequence"/>
</dbReference>
<dbReference type="EMBL" id="JACGWO010000001">
    <property type="protein sequence ID" value="KAK4441669.1"/>
    <property type="molecule type" value="Genomic_DNA"/>
</dbReference>
<comment type="caution">
    <text evidence="2">The sequence shown here is derived from an EMBL/GenBank/DDBJ whole genome shotgun (WGS) entry which is preliminary data.</text>
</comment>
<evidence type="ECO:0000313" key="2">
    <source>
        <dbReference type="EMBL" id="KAK4441669.1"/>
    </source>
</evidence>
<reference evidence="2" key="2">
    <citation type="journal article" date="2024" name="Plant">
        <title>Genomic evolution and insights into agronomic trait innovations of Sesamum species.</title>
        <authorList>
            <person name="Miao H."/>
            <person name="Wang L."/>
            <person name="Qu L."/>
            <person name="Liu H."/>
            <person name="Sun Y."/>
            <person name="Le M."/>
            <person name="Wang Q."/>
            <person name="Wei S."/>
            <person name="Zheng Y."/>
            <person name="Lin W."/>
            <person name="Duan Y."/>
            <person name="Cao H."/>
            <person name="Xiong S."/>
            <person name="Wang X."/>
            <person name="Wei L."/>
            <person name="Li C."/>
            <person name="Ma Q."/>
            <person name="Ju M."/>
            <person name="Zhao R."/>
            <person name="Li G."/>
            <person name="Mu C."/>
            <person name="Tian Q."/>
            <person name="Mei H."/>
            <person name="Zhang T."/>
            <person name="Gao T."/>
            <person name="Zhang H."/>
        </authorList>
    </citation>
    <scope>NUCLEOTIDE SEQUENCE</scope>
    <source>
        <strain evidence="2">3651</strain>
    </source>
</reference>
<organism evidence="2 3">
    <name type="scientific">Sesamum alatum</name>
    <dbReference type="NCBI Taxonomy" id="300844"/>
    <lineage>
        <taxon>Eukaryota</taxon>
        <taxon>Viridiplantae</taxon>
        <taxon>Streptophyta</taxon>
        <taxon>Embryophyta</taxon>
        <taxon>Tracheophyta</taxon>
        <taxon>Spermatophyta</taxon>
        <taxon>Magnoliopsida</taxon>
        <taxon>eudicotyledons</taxon>
        <taxon>Gunneridae</taxon>
        <taxon>Pentapetalae</taxon>
        <taxon>asterids</taxon>
        <taxon>lamiids</taxon>
        <taxon>Lamiales</taxon>
        <taxon>Pedaliaceae</taxon>
        <taxon>Sesamum</taxon>
    </lineage>
</organism>
<evidence type="ECO:0000256" key="1">
    <source>
        <dbReference type="SAM" id="MobiDB-lite"/>
    </source>
</evidence>
<reference evidence="2" key="1">
    <citation type="submission" date="2020-06" db="EMBL/GenBank/DDBJ databases">
        <authorList>
            <person name="Li T."/>
            <person name="Hu X."/>
            <person name="Zhang T."/>
            <person name="Song X."/>
            <person name="Zhang H."/>
            <person name="Dai N."/>
            <person name="Sheng W."/>
            <person name="Hou X."/>
            <person name="Wei L."/>
        </authorList>
    </citation>
    <scope>NUCLEOTIDE SEQUENCE</scope>
    <source>
        <strain evidence="2">3651</strain>
        <tissue evidence="2">Leaf</tissue>
    </source>
</reference>
<gene>
    <name evidence="2" type="ORF">Salat_0501800</name>
</gene>